<sequence>MDKTKPTAALFDLDGVVLDTESQYSLFWKNIGKTYLNNENIANQIKGTSLKYIYETFFPDRENDRKKISAELEEFERNMKMEFISGAKNFIEELRSRGIKTAVVTSSNLIKMQAVYKAQPEIKSLFNKILTAEQFKKSKPAPDPYLLGARVFDTIEKNCVVFEDSFNGLKSGRAAGMRVIGLATTNPKNEISAYADLVINDFTELTLEKFYSVLEQ</sequence>
<gene>
    <name evidence="1" type="ORF">HRQ91_02480</name>
</gene>
<dbReference type="Pfam" id="PF13419">
    <property type="entry name" value="HAD_2"/>
    <property type="match status" value="1"/>
</dbReference>
<evidence type="ECO:0000313" key="1">
    <source>
        <dbReference type="EMBL" id="QTQ13410.1"/>
    </source>
</evidence>
<accession>A0A975IDV8</accession>
<dbReference type="Gene3D" id="3.40.50.1000">
    <property type="entry name" value="HAD superfamily/HAD-like"/>
    <property type="match status" value="1"/>
</dbReference>
<protein>
    <submittedName>
        <fullName evidence="1">HAD family phosphatase</fullName>
    </submittedName>
</protein>
<dbReference type="InterPro" id="IPR036412">
    <property type="entry name" value="HAD-like_sf"/>
</dbReference>
<keyword evidence="2" id="KW-1185">Reference proteome</keyword>
<dbReference type="PANTHER" id="PTHR43481">
    <property type="entry name" value="FRUCTOSE-1-PHOSPHATE PHOSPHATASE"/>
    <property type="match status" value="1"/>
</dbReference>
<dbReference type="InterPro" id="IPR023198">
    <property type="entry name" value="PGP-like_dom2"/>
</dbReference>
<dbReference type="Proteomes" id="UP000671908">
    <property type="component" value="Chromosome"/>
</dbReference>
<dbReference type="Gene3D" id="1.10.150.240">
    <property type="entry name" value="Putative phosphatase, domain 2"/>
    <property type="match status" value="1"/>
</dbReference>
<reference evidence="1 2" key="1">
    <citation type="journal article" date="2021" name="Microbiol. Resour. Announc.">
        <title>Complete Genome Sequences of Three Human Oral Treponema parvum Isolates.</title>
        <authorList>
            <person name="Zeng H."/>
            <person name="Watt R.M."/>
        </authorList>
    </citation>
    <scope>NUCLEOTIDE SEQUENCE [LARGE SCALE GENOMIC DNA]</scope>
    <source>
        <strain evidence="1 2">ATCC 700770</strain>
    </source>
</reference>
<dbReference type="InterPro" id="IPR023214">
    <property type="entry name" value="HAD_sf"/>
</dbReference>
<dbReference type="InterPro" id="IPR041492">
    <property type="entry name" value="HAD_2"/>
</dbReference>
<organism evidence="1 2">
    <name type="scientific">Treponema parvum</name>
    <dbReference type="NCBI Taxonomy" id="138851"/>
    <lineage>
        <taxon>Bacteria</taxon>
        <taxon>Pseudomonadati</taxon>
        <taxon>Spirochaetota</taxon>
        <taxon>Spirochaetia</taxon>
        <taxon>Spirochaetales</taxon>
        <taxon>Treponemataceae</taxon>
        <taxon>Treponema</taxon>
    </lineage>
</organism>
<evidence type="ECO:0000313" key="2">
    <source>
        <dbReference type="Proteomes" id="UP000671908"/>
    </source>
</evidence>
<dbReference type="SFLD" id="SFLDG01135">
    <property type="entry name" value="C1.5.6:_HAD__Beta-PGM__Phospha"/>
    <property type="match status" value="1"/>
</dbReference>
<dbReference type="RefSeq" id="WP_210120106.1">
    <property type="nucleotide sequence ID" value="NZ_CP054142.1"/>
</dbReference>
<dbReference type="AlphaFoldDB" id="A0A975IDV8"/>
<dbReference type="InterPro" id="IPR006439">
    <property type="entry name" value="HAD-SF_hydro_IA"/>
</dbReference>
<dbReference type="PANTHER" id="PTHR43481:SF4">
    <property type="entry name" value="GLYCEROL-1-PHOSPHATE PHOSPHOHYDROLASE 1-RELATED"/>
    <property type="match status" value="1"/>
</dbReference>
<dbReference type="EMBL" id="CP054142">
    <property type="protein sequence ID" value="QTQ13410.1"/>
    <property type="molecule type" value="Genomic_DNA"/>
</dbReference>
<dbReference type="GO" id="GO:0050308">
    <property type="term" value="F:sugar-phosphatase activity"/>
    <property type="evidence" value="ECO:0007669"/>
    <property type="project" value="TreeGrafter"/>
</dbReference>
<dbReference type="SFLD" id="SFLDG01129">
    <property type="entry name" value="C1.5:_HAD__Beta-PGM__Phosphata"/>
    <property type="match status" value="1"/>
</dbReference>
<dbReference type="PRINTS" id="PR00413">
    <property type="entry name" value="HADHALOGNASE"/>
</dbReference>
<dbReference type="NCBIfam" id="TIGR01509">
    <property type="entry name" value="HAD-SF-IA-v3"/>
    <property type="match status" value="1"/>
</dbReference>
<dbReference type="InterPro" id="IPR051806">
    <property type="entry name" value="HAD-like_SPP"/>
</dbReference>
<dbReference type="SFLD" id="SFLDS00003">
    <property type="entry name" value="Haloacid_Dehalogenase"/>
    <property type="match status" value="1"/>
</dbReference>
<dbReference type="SUPFAM" id="SSF56784">
    <property type="entry name" value="HAD-like"/>
    <property type="match status" value="1"/>
</dbReference>
<name>A0A975IDV8_9SPIR</name>
<proteinExistence type="predicted"/>
<dbReference type="KEGG" id="tpav:HRQ91_02480"/>